<protein>
    <submittedName>
        <fullName evidence="10">Amino acid ABC transporter permease</fullName>
    </submittedName>
</protein>
<dbReference type="InterPro" id="IPR014342">
    <property type="entry name" value="Ectoine_EhuC"/>
</dbReference>
<sequence length="245" mass="27035">MATDSNFDQFRDAIPRIFDGIVVTLELTIGSAIFAFLLALVLGLAGAAENLALRGSARVIIEFFRGTSLLVQLFWFFYVLPLFGYRLEPIVCGILALSLNYGAYGAEVVRGAIASVPRPQWEAATALNFGYWQRLRRVIFPQAWAEMIPSLTNLLIQLLKGTALASYILLQDLTFEIEQLRQSTGDTLFAFGIGLVLYFVLGYVLTLFMNALEVRAKRRLGTGPSMREIFGVAPALDEPAGVVKT</sequence>
<dbReference type="PROSITE" id="PS50928">
    <property type="entry name" value="ABC_TM1"/>
    <property type="match status" value="1"/>
</dbReference>
<dbReference type="STRING" id="1219011.GCA_001895045_00875"/>
<feature type="transmembrane region" description="Helical" evidence="8">
    <location>
        <begin position="20"/>
        <end position="47"/>
    </location>
</feature>
<dbReference type="AlphaFoldDB" id="A0A2X4WZN1"/>
<proteinExistence type="inferred from homology"/>
<name>A0A2X4WZN1_9NOCA</name>
<dbReference type="NCBIfam" id="TIGR01726">
    <property type="entry name" value="HEQRo_perm_3TM"/>
    <property type="match status" value="1"/>
</dbReference>
<keyword evidence="11" id="KW-1185">Reference proteome</keyword>
<evidence type="ECO:0000256" key="3">
    <source>
        <dbReference type="ARBA" id="ARBA00022475"/>
    </source>
</evidence>
<dbReference type="EMBL" id="LS483468">
    <property type="protein sequence ID" value="SQI29634.1"/>
    <property type="molecule type" value="Genomic_DNA"/>
</dbReference>
<evidence type="ECO:0000256" key="8">
    <source>
        <dbReference type="RuleBase" id="RU363032"/>
    </source>
</evidence>
<feature type="transmembrane region" description="Helical" evidence="8">
    <location>
        <begin position="59"/>
        <end position="78"/>
    </location>
</feature>
<feature type="domain" description="ABC transmembrane type-1" evidence="9">
    <location>
        <begin position="21"/>
        <end position="209"/>
    </location>
</feature>
<keyword evidence="6 8" id="KW-1133">Transmembrane helix</keyword>
<evidence type="ECO:0000256" key="6">
    <source>
        <dbReference type="ARBA" id="ARBA00022989"/>
    </source>
</evidence>
<dbReference type="Pfam" id="PF00528">
    <property type="entry name" value="BPD_transp_1"/>
    <property type="match status" value="1"/>
</dbReference>
<dbReference type="SUPFAM" id="SSF161098">
    <property type="entry name" value="MetI-like"/>
    <property type="match status" value="1"/>
</dbReference>
<dbReference type="GO" id="GO:0022857">
    <property type="term" value="F:transmembrane transporter activity"/>
    <property type="evidence" value="ECO:0007669"/>
    <property type="project" value="InterPro"/>
</dbReference>
<evidence type="ECO:0000256" key="7">
    <source>
        <dbReference type="ARBA" id="ARBA00023136"/>
    </source>
</evidence>
<evidence type="ECO:0000259" key="9">
    <source>
        <dbReference type="PROSITE" id="PS50928"/>
    </source>
</evidence>
<keyword evidence="3" id="KW-1003">Cell membrane</keyword>
<dbReference type="GO" id="GO:0006865">
    <property type="term" value="P:amino acid transport"/>
    <property type="evidence" value="ECO:0007669"/>
    <property type="project" value="UniProtKB-KW"/>
</dbReference>
<dbReference type="KEGG" id="rcr:NCTC10994_01157"/>
<evidence type="ECO:0000256" key="5">
    <source>
        <dbReference type="ARBA" id="ARBA00022970"/>
    </source>
</evidence>
<dbReference type="GO" id="GO:0043190">
    <property type="term" value="C:ATP-binding cassette (ABC) transporter complex"/>
    <property type="evidence" value="ECO:0007669"/>
    <property type="project" value="InterPro"/>
</dbReference>
<evidence type="ECO:0000256" key="1">
    <source>
        <dbReference type="ARBA" id="ARBA00004651"/>
    </source>
</evidence>
<dbReference type="PANTHER" id="PTHR30614">
    <property type="entry name" value="MEMBRANE COMPONENT OF AMINO ACID ABC TRANSPORTER"/>
    <property type="match status" value="1"/>
</dbReference>
<evidence type="ECO:0000256" key="4">
    <source>
        <dbReference type="ARBA" id="ARBA00022692"/>
    </source>
</evidence>
<dbReference type="CDD" id="cd06261">
    <property type="entry name" value="TM_PBP2"/>
    <property type="match status" value="1"/>
</dbReference>
<keyword evidence="7 8" id="KW-0472">Membrane</keyword>
<comment type="similarity">
    <text evidence="8">Belongs to the binding-protein-dependent transport system permease family.</text>
</comment>
<comment type="subcellular location">
    <subcellularLocation>
        <location evidence="1 8">Cell membrane</location>
        <topology evidence="1 8">Multi-pass membrane protein</topology>
    </subcellularLocation>
</comment>
<dbReference type="RefSeq" id="WP_072698763.1">
    <property type="nucleotide sequence ID" value="NZ_JAFBBL010000001.1"/>
</dbReference>
<dbReference type="InterPro" id="IPR000515">
    <property type="entry name" value="MetI-like"/>
</dbReference>
<dbReference type="InterPro" id="IPR035906">
    <property type="entry name" value="MetI-like_sf"/>
</dbReference>
<evidence type="ECO:0000313" key="11">
    <source>
        <dbReference type="Proteomes" id="UP000249091"/>
    </source>
</evidence>
<keyword evidence="5" id="KW-0029">Amino-acid transport</keyword>
<evidence type="ECO:0000256" key="2">
    <source>
        <dbReference type="ARBA" id="ARBA00022448"/>
    </source>
</evidence>
<evidence type="ECO:0000313" key="10">
    <source>
        <dbReference type="EMBL" id="SQI29634.1"/>
    </source>
</evidence>
<keyword evidence="2 8" id="KW-0813">Transport</keyword>
<dbReference type="Proteomes" id="UP000249091">
    <property type="component" value="Chromosome 1"/>
</dbReference>
<gene>
    <name evidence="10" type="primary">yecS</name>
    <name evidence="10" type="ORF">NCTC10994_01157</name>
</gene>
<accession>A0A2X4WZN1</accession>
<feature type="transmembrane region" description="Helical" evidence="8">
    <location>
        <begin position="188"/>
        <end position="209"/>
    </location>
</feature>
<keyword evidence="4 8" id="KW-0812">Transmembrane</keyword>
<organism evidence="10 11">
    <name type="scientific">Rhodococcus coprophilus</name>
    <dbReference type="NCBI Taxonomy" id="38310"/>
    <lineage>
        <taxon>Bacteria</taxon>
        <taxon>Bacillati</taxon>
        <taxon>Actinomycetota</taxon>
        <taxon>Actinomycetes</taxon>
        <taxon>Mycobacteriales</taxon>
        <taxon>Nocardiaceae</taxon>
        <taxon>Rhodococcus</taxon>
    </lineage>
</organism>
<dbReference type="InterPro" id="IPR043429">
    <property type="entry name" value="ArtM/GltK/GlnP/TcyL/YhdX-like"/>
</dbReference>
<dbReference type="NCBIfam" id="TIGR03004">
    <property type="entry name" value="ectoine_ehuC"/>
    <property type="match status" value="1"/>
</dbReference>
<reference evidence="10 11" key="1">
    <citation type="submission" date="2018-06" db="EMBL/GenBank/DDBJ databases">
        <authorList>
            <consortium name="Pathogen Informatics"/>
            <person name="Doyle S."/>
        </authorList>
    </citation>
    <scope>NUCLEOTIDE SEQUENCE [LARGE SCALE GENOMIC DNA]</scope>
    <source>
        <strain evidence="10 11">NCTC10994</strain>
    </source>
</reference>
<dbReference type="InterPro" id="IPR010065">
    <property type="entry name" value="AA_ABC_transptr_permease_3TM"/>
</dbReference>
<dbReference type="Gene3D" id="1.10.3720.10">
    <property type="entry name" value="MetI-like"/>
    <property type="match status" value="1"/>
</dbReference>
<dbReference type="PANTHER" id="PTHR30614:SF0">
    <property type="entry name" value="L-CYSTINE TRANSPORT SYSTEM PERMEASE PROTEIN TCYL"/>
    <property type="match status" value="1"/>
</dbReference>